<dbReference type="Pfam" id="PF01551">
    <property type="entry name" value="Peptidase_M23"/>
    <property type="match status" value="1"/>
</dbReference>
<evidence type="ECO:0000313" key="3">
    <source>
        <dbReference type="Proteomes" id="UP000004263"/>
    </source>
</evidence>
<dbReference type="GO" id="GO:0004222">
    <property type="term" value="F:metalloendopeptidase activity"/>
    <property type="evidence" value="ECO:0007669"/>
    <property type="project" value="TreeGrafter"/>
</dbReference>
<dbReference type="PANTHER" id="PTHR21666:SF270">
    <property type="entry name" value="MUREIN HYDROLASE ACTIVATOR ENVC"/>
    <property type="match status" value="1"/>
</dbReference>
<dbReference type="PANTHER" id="PTHR21666">
    <property type="entry name" value="PEPTIDASE-RELATED"/>
    <property type="match status" value="1"/>
</dbReference>
<accession>Q1N4W0</accession>
<dbReference type="InterPro" id="IPR011055">
    <property type="entry name" value="Dup_hybrid_motif"/>
</dbReference>
<dbReference type="InterPro" id="IPR016047">
    <property type="entry name" value="M23ase_b-sheet_dom"/>
</dbReference>
<name>Q1N4W0_9GAMM</name>
<comment type="caution">
    <text evidence="2">The sequence shown here is derived from an EMBL/GenBank/DDBJ whole genome shotgun (WGS) entry which is preliminary data.</text>
</comment>
<dbReference type="Proteomes" id="UP000004263">
    <property type="component" value="Unassembled WGS sequence"/>
</dbReference>
<dbReference type="InterPro" id="IPR050570">
    <property type="entry name" value="Cell_wall_metabolism_enzyme"/>
</dbReference>
<dbReference type="AlphaFoldDB" id="Q1N4W0"/>
<evidence type="ECO:0000313" key="2">
    <source>
        <dbReference type="EMBL" id="EAT13318.1"/>
    </source>
</evidence>
<organism evidence="2 3">
    <name type="scientific">Bermanella marisrubri</name>
    <dbReference type="NCBI Taxonomy" id="207949"/>
    <lineage>
        <taxon>Bacteria</taxon>
        <taxon>Pseudomonadati</taxon>
        <taxon>Pseudomonadota</taxon>
        <taxon>Gammaproteobacteria</taxon>
        <taxon>Oceanospirillales</taxon>
        <taxon>Oceanospirillaceae</taxon>
        <taxon>Bermanella</taxon>
    </lineage>
</organism>
<dbReference type="EMBL" id="AAQH01000002">
    <property type="protein sequence ID" value="EAT13318.1"/>
    <property type="molecule type" value="Genomic_DNA"/>
</dbReference>
<dbReference type="SUPFAM" id="SSF51261">
    <property type="entry name" value="Duplicated hybrid motif"/>
    <property type="match status" value="1"/>
</dbReference>
<proteinExistence type="predicted"/>
<sequence>MQAKHANLHSVSTSKFNLKTTQPKEEGKARFLMGLNNRVSKMDKRLHRVEAHLSIMYKQQITMKHLALTLVLALLCFTSAALAIREFMPLQISIPATSISETEVKQTEQLESFYSWPLEKTKNLQDVEYNRVGKGIYIQTKLGDPVVAVADGEIIYSGKGIQHLGNLILVKHKDNLITVYGNNYSNYVKQGHKVKAGDLIAAAGERKGRKSGLYFEVRHNGEAQDPFLYLKN</sequence>
<dbReference type="HOGENOM" id="CLU_1192919_0_0_6"/>
<dbReference type="RefSeq" id="WP_007017702.1">
    <property type="nucleotide sequence ID" value="NZ_CH724114.1"/>
</dbReference>
<protein>
    <submittedName>
        <fullName evidence="2">Peptidase M23B</fullName>
    </submittedName>
</protein>
<dbReference type="OrthoDB" id="9795421at2"/>
<dbReference type="STRING" id="207949.RED65_01120"/>
<dbReference type="Gene3D" id="2.70.70.10">
    <property type="entry name" value="Glucose Permease (Domain IIA)"/>
    <property type="match status" value="1"/>
</dbReference>
<evidence type="ECO:0000259" key="1">
    <source>
        <dbReference type="Pfam" id="PF01551"/>
    </source>
</evidence>
<dbReference type="CDD" id="cd12797">
    <property type="entry name" value="M23_peptidase"/>
    <property type="match status" value="1"/>
</dbReference>
<feature type="domain" description="M23ase beta-sheet core" evidence="1">
    <location>
        <begin position="134"/>
        <end position="226"/>
    </location>
</feature>
<gene>
    <name evidence="2" type="ORF">RED65_01120</name>
</gene>
<keyword evidence="3" id="KW-1185">Reference proteome</keyword>
<reference evidence="2 3" key="1">
    <citation type="submission" date="2006-03" db="EMBL/GenBank/DDBJ databases">
        <authorList>
            <person name="Pinhassi J."/>
            <person name="Pedros-Alio C."/>
            <person name="Ferriera S."/>
            <person name="Johnson J."/>
            <person name="Kravitz S."/>
            <person name="Halpern A."/>
            <person name="Remington K."/>
            <person name="Beeson K."/>
            <person name="Tran B."/>
            <person name="Rogers Y.-H."/>
            <person name="Friedman R."/>
            <person name="Venter J.C."/>
        </authorList>
    </citation>
    <scope>NUCLEOTIDE SEQUENCE [LARGE SCALE GENOMIC DNA]</scope>
    <source>
        <strain evidence="2 3">RED65</strain>
    </source>
</reference>